<keyword evidence="1" id="KW-0560">Oxidoreductase</keyword>
<sequence length="517" mass="56925">MSQLKSALHEHTFVCVMEFVPKPSAERFTAIEAIMARTHLRNWPLTVAIGDRVGSPLDMSPLDAFTSFNTPVPALLHFSGKARERHDLLAQLQHMDAAGLDQLLILTGDRLPGHEPGQRPVRYLESVAALQIARQARPDWLLGAALNPFKYHEEEGAAQYFKAEKKLTAGADFMTLQLGYDDRKHHEALQWMKRQPAPKPLIACLMALTHGRAKMLEHVAGAVVTPSMREMLAAELEVSKTYAQARSVDRLALQVIGLKLMGYAGVHLSGIHDLAQLQSLEQALEARLSEIVSLEQWAPAWAASWQMPGLPAVCFNPPGANWRLGESRVSASLREKARYQLLSGFHSVLFDRSNWVSRAFGWAVTRPVWSSPNAARLLHGLERGIKRPMVGCDTCGRCRLEDTLYICPETCPKGLANGPCGGTSQNRCEFGDRECVHSVKYRTAKSVGQTAVLTERLIACVEVETRHRSSWPGWFDATQAGAGSGSKIAPRSSPEAKSALPSTSRSKRSDAMAELDS</sequence>
<evidence type="ECO:0000313" key="1">
    <source>
        <dbReference type="EMBL" id="MDR6714443.1"/>
    </source>
</evidence>
<protein>
    <submittedName>
        <fullName evidence="1">Methylenetetrahydrofolate reductase (NADPH)</fullName>
        <ecNumber evidence="1">1.5.1.20</ecNumber>
    </submittedName>
</protein>
<evidence type="ECO:0000313" key="2">
    <source>
        <dbReference type="Proteomes" id="UP001259587"/>
    </source>
</evidence>
<reference evidence="1" key="1">
    <citation type="submission" date="2023-07" db="EMBL/GenBank/DDBJ databases">
        <title>Sorghum-associated microbial communities from plants grown in Nebraska, USA.</title>
        <authorList>
            <person name="Schachtman D."/>
        </authorList>
    </citation>
    <scope>NUCLEOTIDE SEQUENCE</scope>
    <source>
        <strain evidence="1">BE56</strain>
    </source>
</reference>
<proteinExistence type="predicted"/>
<accession>A0ACC6K7M2</accession>
<dbReference type="Proteomes" id="UP001259587">
    <property type="component" value="Unassembled WGS sequence"/>
</dbReference>
<gene>
    <name evidence="1" type="ORF">J2W83_004075</name>
</gene>
<comment type="caution">
    <text evidence="1">The sequence shown here is derived from an EMBL/GenBank/DDBJ whole genome shotgun (WGS) entry which is preliminary data.</text>
</comment>
<name>A0ACC6K7M2_9PSED</name>
<dbReference type="EMBL" id="JAVDTH010000028">
    <property type="protein sequence ID" value="MDR6714443.1"/>
    <property type="molecule type" value="Genomic_DNA"/>
</dbReference>
<keyword evidence="2" id="KW-1185">Reference proteome</keyword>
<dbReference type="EC" id="1.5.1.20" evidence="1"/>
<organism evidence="1 2">
    <name type="scientific">Pseudomonas hunanensis</name>
    <dbReference type="NCBI Taxonomy" id="1247546"/>
    <lineage>
        <taxon>Bacteria</taxon>
        <taxon>Pseudomonadati</taxon>
        <taxon>Pseudomonadota</taxon>
        <taxon>Gammaproteobacteria</taxon>
        <taxon>Pseudomonadales</taxon>
        <taxon>Pseudomonadaceae</taxon>
        <taxon>Pseudomonas</taxon>
    </lineage>
</organism>